<accession>A0A418WM30</accession>
<keyword evidence="2 9" id="KW-0813">Transport</keyword>
<dbReference type="InterPro" id="IPR010917">
    <property type="entry name" value="TonB_rcpt_CS"/>
</dbReference>
<evidence type="ECO:0000256" key="3">
    <source>
        <dbReference type="ARBA" id="ARBA00022452"/>
    </source>
</evidence>
<dbReference type="PANTHER" id="PTHR47234:SF2">
    <property type="entry name" value="TONB-DEPENDENT RECEPTOR"/>
    <property type="match status" value="1"/>
</dbReference>
<dbReference type="GO" id="GO:0009279">
    <property type="term" value="C:cell outer membrane"/>
    <property type="evidence" value="ECO:0007669"/>
    <property type="project" value="UniProtKB-SubCell"/>
</dbReference>
<evidence type="ECO:0000313" key="16">
    <source>
        <dbReference type="Proteomes" id="UP000286100"/>
    </source>
</evidence>
<evidence type="ECO:0000259" key="13">
    <source>
        <dbReference type="Pfam" id="PF00593"/>
    </source>
</evidence>
<comment type="similarity">
    <text evidence="9 11">Belongs to the TonB-dependent receptor family.</text>
</comment>
<dbReference type="Gene3D" id="2.170.130.10">
    <property type="entry name" value="TonB-dependent receptor, plug domain"/>
    <property type="match status" value="1"/>
</dbReference>
<feature type="chain" id="PRO_5019447830" evidence="12">
    <location>
        <begin position="31"/>
        <end position="1051"/>
    </location>
</feature>
<keyword evidence="5 12" id="KW-0732">Signal</keyword>
<proteinExistence type="inferred from homology"/>
<evidence type="ECO:0000256" key="2">
    <source>
        <dbReference type="ARBA" id="ARBA00022448"/>
    </source>
</evidence>
<keyword evidence="6 11" id="KW-0798">TonB box</keyword>
<comment type="subcellular location">
    <subcellularLocation>
        <location evidence="1 9">Cell outer membrane</location>
        <topology evidence="1 9">Multi-pass membrane protein</topology>
    </subcellularLocation>
</comment>
<comment type="caution">
    <text evidence="15">The sequence shown here is derived from an EMBL/GenBank/DDBJ whole genome shotgun (WGS) entry which is preliminary data.</text>
</comment>
<feature type="domain" description="TonB-dependent receptor-like beta-barrel" evidence="13">
    <location>
        <begin position="415"/>
        <end position="1017"/>
    </location>
</feature>
<keyword evidence="15" id="KW-0675">Receptor</keyword>
<evidence type="ECO:0000256" key="1">
    <source>
        <dbReference type="ARBA" id="ARBA00004571"/>
    </source>
</evidence>
<keyword evidence="4 9" id="KW-0812">Transmembrane</keyword>
<evidence type="ECO:0000256" key="10">
    <source>
        <dbReference type="PROSITE-ProRule" id="PRU10144"/>
    </source>
</evidence>
<keyword evidence="3 9" id="KW-1134">Transmembrane beta strand</keyword>
<organism evidence="15 16">
    <name type="scientific">Sphingomonas cavernae</name>
    <dbReference type="NCBI Taxonomy" id="2320861"/>
    <lineage>
        <taxon>Bacteria</taxon>
        <taxon>Pseudomonadati</taxon>
        <taxon>Pseudomonadota</taxon>
        <taxon>Alphaproteobacteria</taxon>
        <taxon>Sphingomonadales</taxon>
        <taxon>Sphingomonadaceae</taxon>
        <taxon>Sphingomonas</taxon>
    </lineage>
</organism>
<dbReference type="PANTHER" id="PTHR47234">
    <property type="match status" value="1"/>
</dbReference>
<name>A0A418WM30_9SPHN</name>
<dbReference type="PROSITE" id="PS52016">
    <property type="entry name" value="TONB_DEPENDENT_REC_3"/>
    <property type="match status" value="1"/>
</dbReference>
<dbReference type="InterPro" id="IPR012910">
    <property type="entry name" value="Plug_dom"/>
</dbReference>
<dbReference type="Gene3D" id="2.40.170.20">
    <property type="entry name" value="TonB-dependent receptor, beta-barrel domain"/>
    <property type="match status" value="1"/>
</dbReference>
<dbReference type="InterPro" id="IPR037066">
    <property type="entry name" value="Plug_dom_sf"/>
</dbReference>
<dbReference type="OrthoDB" id="7051241at2"/>
<dbReference type="SUPFAM" id="SSF56935">
    <property type="entry name" value="Porins"/>
    <property type="match status" value="1"/>
</dbReference>
<evidence type="ECO:0000256" key="9">
    <source>
        <dbReference type="PROSITE-ProRule" id="PRU01360"/>
    </source>
</evidence>
<evidence type="ECO:0000256" key="5">
    <source>
        <dbReference type="ARBA" id="ARBA00022729"/>
    </source>
</evidence>
<dbReference type="EMBL" id="QYUM01000003">
    <property type="protein sequence ID" value="RJF91054.1"/>
    <property type="molecule type" value="Genomic_DNA"/>
</dbReference>
<evidence type="ECO:0000256" key="6">
    <source>
        <dbReference type="ARBA" id="ARBA00023077"/>
    </source>
</evidence>
<sequence>MRKAHFLGATSIRSAAILGAVLSLTQMSHAQDAPLAPEAEAEAESAADDAIVVTGSRIRRPDLEEAVPVTTVSGEEFFQTGQTSIGDVLNELPQLRSTISQSNSTRNLGTAGLNLLDLRGLGTQRTLVLQNGRRHVSADILNNASSVDTNQIPTDLIERVDIVTGGSSAVYGSDAIAGVVNFVLKRDFEGVQLRGQGGISKYGDAGASFLSAVAGTNFADGRGNIAVNFEYSHNDDWYAPGRPNLRNVDGFVVVDTDPARAVNGSDGNPDRIFVRDIRNAVYSNGGTIENFYTPRYPTPYLFMPNGTLVAQTGQRIGTGNGSFVGGNGDNFRSGKEVGLYPRLDRYSVNLLGHFTVSDAFEPFIEAKYVRTDSLGSASGPAFLARGGTYGSPREIFYTDNPFLTDQARGVIRNAYGDFFGAFLPGDDGVLGTDDDEATGDGINDADQSGFYLNKNMVDLGVRQEEARRETYRIVAGARGTFNDDWSYEAAINYGEFNEDTKVLGNLNLQRFLLAIDAVRDPASGNIVCRARIDPAARIAFEQAADPAYARNALANDVAQCVPLNLFGSGNVTDAARNYVVQDTVSKGKITQFVAGGSIAGDLSQLFELPGGPVGFAAGLEYRRETNYQAVDPLVAAGLTFYNALPIFDPPAFEVKEAYGELRIPVLKDVPFFHELTFNAAGRIADYKGSTGTVYAYNGGVEWAPIPDIRFRANYARSVRAPNLTELYAPLGQNFGAFADPCALDQIGTGSSTRAANCRAAGVPANFNYQYAATLEFVSGGNENLKEETSDSIVVGGVFQPRFLPGFAISADYYDIKVKDVITAPTAQQIVNACYDAADLNNQFCDLFQRAGAGGGPRGEIPGRILEGSLQQVLLNYASLKVRGIDVQASYQHNIEGIGDLNTRVIYTRALQNDQFLFPTDPGRANQLLLELGDPKDAFNWNVNLKTGPWSIGYQMRYLGKMILNTAQYEDFFPKQGRPPQNADWADRKFYPTVVYHDIRVALDATDKFNFYFGIDNVTNRLPPLGQTGIGAGSGIYSNIGRFFYAGATAKF</sequence>
<feature type="domain" description="TonB-dependent receptor plug" evidence="14">
    <location>
        <begin position="65"/>
        <end position="179"/>
    </location>
</feature>
<dbReference type="InterPro" id="IPR000531">
    <property type="entry name" value="Beta-barrel_TonB"/>
</dbReference>
<dbReference type="InterPro" id="IPR039426">
    <property type="entry name" value="TonB-dep_rcpt-like"/>
</dbReference>
<evidence type="ECO:0000256" key="4">
    <source>
        <dbReference type="ARBA" id="ARBA00022692"/>
    </source>
</evidence>
<evidence type="ECO:0000256" key="8">
    <source>
        <dbReference type="ARBA" id="ARBA00023237"/>
    </source>
</evidence>
<keyword evidence="16" id="KW-1185">Reference proteome</keyword>
<evidence type="ECO:0000256" key="11">
    <source>
        <dbReference type="RuleBase" id="RU003357"/>
    </source>
</evidence>
<dbReference type="Pfam" id="PF07715">
    <property type="entry name" value="Plug"/>
    <property type="match status" value="1"/>
</dbReference>
<protein>
    <submittedName>
        <fullName evidence="15">TonB-dependent receptor</fullName>
    </submittedName>
</protein>
<gene>
    <name evidence="15" type="ORF">D3876_12970</name>
</gene>
<reference evidence="15 16" key="1">
    <citation type="submission" date="2018-09" db="EMBL/GenBank/DDBJ databases">
        <authorList>
            <person name="Zhu H."/>
        </authorList>
    </citation>
    <scope>NUCLEOTIDE SEQUENCE [LARGE SCALE GENOMIC DNA]</scope>
    <source>
        <strain evidence="15 16">K2R01-6</strain>
    </source>
</reference>
<dbReference type="InterPro" id="IPR036942">
    <property type="entry name" value="Beta-barrel_TonB_sf"/>
</dbReference>
<feature type="short sequence motif" description="TonB C-terminal box" evidence="10">
    <location>
        <begin position="1034"/>
        <end position="1051"/>
    </location>
</feature>
<feature type="signal peptide" evidence="12">
    <location>
        <begin position="1"/>
        <end position="30"/>
    </location>
</feature>
<evidence type="ECO:0000259" key="14">
    <source>
        <dbReference type="Pfam" id="PF07715"/>
    </source>
</evidence>
<evidence type="ECO:0000256" key="7">
    <source>
        <dbReference type="ARBA" id="ARBA00023136"/>
    </source>
</evidence>
<dbReference type="PROSITE" id="PS01156">
    <property type="entry name" value="TONB_DEPENDENT_REC_2"/>
    <property type="match status" value="1"/>
</dbReference>
<evidence type="ECO:0000256" key="12">
    <source>
        <dbReference type="SAM" id="SignalP"/>
    </source>
</evidence>
<evidence type="ECO:0000313" key="15">
    <source>
        <dbReference type="EMBL" id="RJF91054.1"/>
    </source>
</evidence>
<keyword evidence="7 9" id="KW-0472">Membrane</keyword>
<dbReference type="Pfam" id="PF00593">
    <property type="entry name" value="TonB_dep_Rec_b-barrel"/>
    <property type="match status" value="1"/>
</dbReference>
<keyword evidence="8 9" id="KW-0998">Cell outer membrane</keyword>
<dbReference type="Proteomes" id="UP000286100">
    <property type="component" value="Unassembled WGS sequence"/>
</dbReference>
<dbReference type="AlphaFoldDB" id="A0A418WM30"/>